<dbReference type="Gene3D" id="3.40.50.12780">
    <property type="entry name" value="N-terminal domain of ligase-like"/>
    <property type="match status" value="1"/>
</dbReference>
<evidence type="ECO:0000313" key="2">
    <source>
        <dbReference type="Proteomes" id="UP001296993"/>
    </source>
</evidence>
<dbReference type="InterPro" id="IPR042099">
    <property type="entry name" value="ANL_N_sf"/>
</dbReference>
<proteinExistence type="predicted"/>
<comment type="caution">
    <text evidence="1">The sequence shown here is derived from an EMBL/GenBank/DDBJ whole genome shotgun (WGS) entry which is preliminary data.</text>
</comment>
<dbReference type="Proteomes" id="UP001296993">
    <property type="component" value="Unassembled WGS sequence"/>
</dbReference>
<dbReference type="SUPFAM" id="SSF56801">
    <property type="entry name" value="Acetyl-CoA synthetase-like"/>
    <property type="match status" value="1"/>
</dbReference>
<dbReference type="RefSeq" id="WP_209995662.1">
    <property type="nucleotide sequence ID" value="NZ_BAAAJY010000006.1"/>
</dbReference>
<dbReference type="NCBIfam" id="TIGR03089">
    <property type="entry name" value="TIGR03089 family protein"/>
    <property type="match status" value="1"/>
</dbReference>
<sequence length="244" mass="25689">MTFDTDSLSPVEALLSPVRHSTHPWLTWYSQNGERVELSGRVFDNWVAKSANLLSEAFDLAPGDTVATDMPGHWKSAALALACWHLGAELRCVAPGTDPGTVDLFVTAYPQTLNVGGSVEVLVVPLPSLAMSYDGELPVGSTDYAAEVRAYADSYFASPIDTSAVALVPGGGSDGGQSFSELFTPAGAEGTTLATTAWPLERLLPALVGLWANGTPVVLVEEGVTITDRLLSGERVVNRLDQGA</sequence>
<organism evidence="1 2">
    <name type="scientific">Paeniglutamicibacter kerguelensis</name>
    <dbReference type="NCBI Taxonomy" id="254788"/>
    <lineage>
        <taxon>Bacteria</taxon>
        <taxon>Bacillati</taxon>
        <taxon>Actinomycetota</taxon>
        <taxon>Actinomycetes</taxon>
        <taxon>Micrococcales</taxon>
        <taxon>Micrococcaceae</taxon>
        <taxon>Paeniglutamicibacter</taxon>
    </lineage>
</organism>
<dbReference type="InterPro" id="IPR017523">
    <property type="entry name" value="Rv3268"/>
</dbReference>
<protein>
    <submittedName>
        <fullName evidence="1">Uncharacterized protein (TIGR03089 family)</fullName>
    </submittedName>
</protein>
<gene>
    <name evidence="1" type="ORF">JOF47_000429</name>
</gene>
<keyword evidence="2" id="KW-1185">Reference proteome</keyword>
<reference evidence="1 2" key="1">
    <citation type="submission" date="2021-03" db="EMBL/GenBank/DDBJ databases">
        <title>Sequencing the genomes of 1000 actinobacteria strains.</title>
        <authorList>
            <person name="Klenk H.-P."/>
        </authorList>
    </citation>
    <scope>NUCLEOTIDE SEQUENCE [LARGE SCALE GENOMIC DNA]</scope>
    <source>
        <strain evidence="1 2">DSM 15797</strain>
    </source>
</reference>
<accession>A0ABS4X968</accession>
<evidence type="ECO:0000313" key="1">
    <source>
        <dbReference type="EMBL" id="MBP2384918.1"/>
    </source>
</evidence>
<name>A0ABS4X968_9MICC</name>
<dbReference type="EMBL" id="JAGIOF010000001">
    <property type="protein sequence ID" value="MBP2384918.1"/>
    <property type="molecule type" value="Genomic_DNA"/>
</dbReference>